<evidence type="ECO:0000313" key="1">
    <source>
        <dbReference type="EMBL" id="KAJ9085823.1"/>
    </source>
</evidence>
<dbReference type="Proteomes" id="UP001165960">
    <property type="component" value="Unassembled WGS sequence"/>
</dbReference>
<reference evidence="1" key="1">
    <citation type="submission" date="2022-04" db="EMBL/GenBank/DDBJ databases">
        <title>Genome of the entomopathogenic fungus Entomophthora muscae.</title>
        <authorList>
            <person name="Elya C."/>
            <person name="Lovett B.R."/>
            <person name="Lee E."/>
            <person name="Macias A.M."/>
            <person name="Hajek A.E."/>
            <person name="De Bivort B.L."/>
            <person name="Kasson M.T."/>
            <person name="De Fine Licht H.H."/>
            <person name="Stajich J.E."/>
        </authorList>
    </citation>
    <scope>NUCLEOTIDE SEQUENCE</scope>
    <source>
        <strain evidence="1">Berkeley</strain>
    </source>
</reference>
<name>A0ACC2UFL0_9FUNG</name>
<sequence>MAEWKLDLETYGIQVEEVEEKHGPIFLAVRDLVTSAEFQAGMTVLVFMYLIAASTGMLLGKLRMQG</sequence>
<gene>
    <name evidence="1" type="ORF">DSO57_1010163</name>
</gene>
<proteinExistence type="predicted"/>
<comment type="caution">
    <text evidence="1">The sequence shown here is derived from an EMBL/GenBank/DDBJ whole genome shotgun (WGS) entry which is preliminary data.</text>
</comment>
<accession>A0ACC2UFL0</accession>
<dbReference type="EMBL" id="QTSX02000743">
    <property type="protein sequence ID" value="KAJ9085823.1"/>
    <property type="molecule type" value="Genomic_DNA"/>
</dbReference>
<keyword evidence="2" id="KW-1185">Reference proteome</keyword>
<organism evidence="1 2">
    <name type="scientific">Entomophthora muscae</name>
    <dbReference type="NCBI Taxonomy" id="34485"/>
    <lineage>
        <taxon>Eukaryota</taxon>
        <taxon>Fungi</taxon>
        <taxon>Fungi incertae sedis</taxon>
        <taxon>Zoopagomycota</taxon>
        <taxon>Entomophthoromycotina</taxon>
        <taxon>Entomophthoromycetes</taxon>
        <taxon>Entomophthorales</taxon>
        <taxon>Entomophthoraceae</taxon>
        <taxon>Entomophthora</taxon>
    </lineage>
</organism>
<evidence type="ECO:0000313" key="2">
    <source>
        <dbReference type="Proteomes" id="UP001165960"/>
    </source>
</evidence>
<protein>
    <submittedName>
        <fullName evidence="1">Uncharacterized protein</fullName>
    </submittedName>
</protein>